<gene>
    <name evidence="1" type="ORF">DFP72DRAFT_863250</name>
</gene>
<sequence>MYAVFLGRTLSDGDYYMRPYTNAHILLTSFHNGSAYSKTYRLVSITSGGGRLAQFMIMWIHLGRQSPHILPPARHFPQAALNNRFQEWCLDPRVTELTMPTVKSRWRNVRAIVLTLQTIDRAPSAGMVMGVRGSSGSSWTRMNAGPFGSEVARYRFNRVLRWSVGVTNKVSNSLQGPYSVLNAHEDRLRHILVPGDSLG</sequence>
<evidence type="ECO:0000313" key="1">
    <source>
        <dbReference type="EMBL" id="KAF6741051.1"/>
    </source>
</evidence>
<proteinExistence type="predicted"/>
<reference evidence="1 2" key="1">
    <citation type="submission" date="2020-07" db="EMBL/GenBank/DDBJ databases">
        <title>Comparative genomics of pyrophilous fungi reveals a link between fire events and developmental genes.</title>
        <authorList>
            <consortium name="DOE Joint Genome Institute"/>
            <person name="Steindorff A.S."/>
            <person name="Carver A."/>
            <person name="Calhoun S."/>
            <person name="Stillman K."/>
            <person name="Liu H."/>
            <person name="Lipzen A."/>
            <person name="Pangilinan J."/>
            <person name="Labutti K."/>
            <person name="Bruns T.D."/>
            <person name="Grigoriev I.V."/>
        </authorList>
    </citation>
    <scope>NUCLEOTIDE SEQUENCE [LARGE SCALE GENOMIC DNA]</scope>
    <source>
        <strain evidence="1 2">CBS 144469</strain>
    </source>
</reference>
<evidence type="ECO:0000313" key="2">
    <source>
        <dbReference type="Proteomes" id="UP000521943"/>
    </source>
</evidence>
<organism evidence="1 2">
    <name type="scientific">Ephemerocybe angulata</name>
    <dbReference type="NCBI Taxonomy" id="980116"/>
    <lineage>
        <taxon>Eukaryota</taxon>
        <taxon>Fungi</taxon>
        <taxon>Dikarya</taxon>
        <taxon>Basidiomycota</taxon>
        <taxon>Agaricomycotina</taxon>
        <taxon>Agaricomycetes</taxon>
        <taxon>Agaricomycetidae</taxon>
        <taxon>Agaricales</taxon>
        <taxon>Agaricineae</taxon>
        <taxon>Psathyrellaceae</taxon>
        <taxon>Ephemerocybe</taxon>
    </lineage>
</organism>
<comment type="caution">
    <text evidence="1">The sequence shown here is derived from an EMBL/GenBank/DDBJ whole genome shotgun (WGS) entry which is preliminary data.</text>
</comment>
<keyword evidence="2" id="KW-1185">Reference proteome</keyword>
<dbReference type="AlphaFoldDB" id="A0A8H6LTZ8"/>
<dbReference type="EMBL" id="JACGCI010000298">
    <property type="protein sequence ID" value="KAF6741051.1"/>
    <property type="molecule type" value="Genomic_DNA"/>
</dbReference>
<protein>
    <submittedName>
        <fullName evidence="1">Uncharacterized protein</fullName>
    </submittedName>
</protein>
<dbReference type="Proteomes" id="UP000521943">
    <property type="component" value="Unassembled WGS sequence"/>
</dbReference>
<name>A0A8H6LTZ8_9AGAR</name>
<accession>A0A8H6LTZ8</accession>